<dbReference type="HOGENOM" id="CLU_011226_6_1_5"/>
<protein>
    <submittedName>
        <fullName evidence="3">Glutathione S-transferase domain protein</fullName>
    </submittedName>
</protein>
<dbReference type="SFLD" id="SFLDG00358">
    <property type="entry name" value="Main_(cytGST)"/>
    <property type="match status" value="1"/>
</dbReference>
<dbReference type="PANTHER" id="PTHR44051">
    <property type="entry name" value="GLUTATHIONE S-TRANSFERASE-RELATED"/>
    <property type="match status" value="1"/>
</dbReference>
<dbReference type="SFLD" id="SFLDS00019">
    <property type="entry name" value="Glutathione_Transferase_(cytos"/>
    <property type="match status" value="1"/>
</dbReference>
<dbReference type="KEGG" id="hba:Hbal_1040"/>
<dbReference type="Gene3D" id="1.20.1050.10">
    <property type="match status" value="1"/>
</dbReference>
<keyword evidence="3" id="KW-0808">Transferase</keyword>
<dbReference type="EMBL" id="CP001678">
    <property type="protein sequence ID" value="ACT58734.1"/>
    <property type="molecule type" value="Genomic_DNA"/>
</dbReference>
<dbReference type="Pfam" id="PF00043">
    <property type="entry name" value="GST_C"/>
    <property type="match status" value="1"/>
</dbReference>
<reference evidence="4" key="1">
    <citation type="journal article" date="2011" name="J. Bacteriol.">
        <title>Genome sequences of eight morphologically diverse alphaproteobacteria.</title>
        <authorList>
            <consortium name="US DOE Joint Genome Institute"/>
            <person name="Brown P.J."/>
            <person name="Kysela D.T."/>
            <person name="Buechlein A."/>
            <person name="Hemmerich C."/>
            <person name="Brun Y.V."/>
        </authorList>
    </citation>
    <scope>NUCLEOTIDE SEQUENCE [LARGE SCALE GENOMIC DNA]</scope>
    <source>
        <strain evidence="4">ATCC 49814 / DSM 5838 / IFAM 1418</strain>
    </source>
</reference>
<dbReference type="PROSITE" id="PS50405">
    <property type="entry name" value="GST_CTER"/>
    <property type="match status" value="1"/>
</dbReference>
<dbReference type="CDD" id="cd03188">
    <property type="entry name" value="GST_C_Beta"/>
    <property type="match status" value="1"/>
</dbReference>
<dbReference type="Gene3D" id="3.40.30.10">
    <property type="entry name" value="Glutaredoxin"/>
    <property type="match status" value="1"/>
</dbReference>
<dbReference type="PANTHER" id="PTHR44051:SF8">
    <property type="entry name" value="GLUTATHIONE S-TRANSFERASE GSTA"/>
    <property type="match status" value="1"/>
</dbReference>
<dbReference type="GO" id="GO:0016740">
    <property type="term" value="F:transferase activity"/>
    <property type="evidence" value="ECO:0007669"/>
    <property type="project" value="UniProtKB-KW"/>
</dbReference>
<dbReference type="SUPFAM" id="SSF47616">
    <property type="entry name" value="GST C-terminal domain-like"/>
    <property type="match status" value="1"/>
</dbReference>
<feature type="domain" description="GST N-terminal" evidence="1">
    <location>
        <begin position="1"/>
        <end position="81"/>
    </location>
</feature>
<feature type="domain" description="GST C-terminal" evidence="2">
    <location>
        <begin position="87"/>
        <end position="208"/>
    </location>
</feature>
<evidence type="ECO:0000313" key="3">
    <source>
        <dbReference type="EMBL" id="ACT58734.1"/>
    </source>
</evidence>
<dbReference type="Proteomes" id="UP000002745">
    <property type="component" value="Chromosome"/>
</dbReference>
<organism evidence="3 4">
    <name type="scientific">Hirschia baltica (strain ATCC 49814 / DSM 5838 / IFAM 1418)</name>
    <dbReference type="NCBI Taxonomy" id="582402"/>
    <lineage>
        <taxon>Bacteria</taxon>
        <taxon>Pseudomonadati</taxon>
        <taxon>Pseudomonadota</taxon>
        <taxon>Alphaproteobacteria</taxon>
        <taxon>Hyphomonadales</taxon>
        <taxon>Hyphomonadaceae</taxon>
        <taxon>Hirschia</taxon>
    </lineage>
</organism>
<dbReference type="eggNOG" id="COG0625">
    <property type="taxonomic scope" value="Bacteria"/>
</dbReference>
<accession>C6XRA2</accession>
<proteinExistence type="predicted"/>
<dbReference type="Pfam" id="PF13409">
    <property type="entry name" value="GST_N_2"/>
    <property type="match status" value="1"/>
</dbReference>
<dbReference type="PROSITE" id="PS50404">
    <property type="entry name" value="GST_NTER"/>
    <property type="match status" value="1"/>
</dbReference>
<evidence type="ECO:0000259" key="2">
    <source>
        <dbReference type="PROSITE" id="PS50405"/>
    </source>
</evidence>
<dbReference type="CDD" id="cd03057">
    <property type="entry name" value="GST_N_Beta"/>
    <property type="match status" value="1"/>
</dbReference>
<dbReference type="InterPro" id="IPR036282">
    <property type="entry name" value="Glutathione-S-Trfase_C_sf"/>
</dbReference>
<dbReference type="InterPro" id="IPR004045">
    <property type="entry name" value="Glutathione_S-Trfase_N"/>
</dbReference>
<evidence type="ECO:0000313" key="4">
    <source>
        <dbReference type="Proteomes" id="UP000002745"/>
    </source>
</evidence>
<name>C6XRA2_HIRBI</name>
<dbReference type="OrthoDB" id="5740960at2"/>
<evidence type="ECO:0000259" key="1">
    <source>
        <dbReference type="PROSITE" id="PS50404"/>
    </source>
</evidence>
<dbReference type="SUPFAM" id="SSF52833">
    <property type="entry name" value="Thioredoxin-like"/>
    <property type="match status" value="1"/>
</dbReference>
<sequence length="208" mass="23166">MKLYFKTGACSLASRITFNELGLPFSSEAVDTDKGLTQSGADFKTINPNGYVPVLEVSQGIYLSENPAILQYIADQKPDSTLAPVNGTLERARLQEALNFTGSELHKAFSPFFRIPDMSDEVRSEHIKNLYKKVQHIENQLSDGRTFLLGEDFTIADAYTIVVLNWANFINVDLSQYAKIGAYLKNGFARPAVIKSLKEEGIYQEETA</sequence>
<dbReference type="InterPro" id="IPR010987">
    <property type="entry name" value="Glutathione-S-Trfase_C-like"/>
</dbReference>
<dbReference type="InterPro" id="IPR004046">
    <property type="entry name" value="GST_C"/>
</dbReference>
<dbReference type="AlphaFoldDB" id="C6XRA2"/>
<dbReference type="InterPro" id="IPR036249">
    <property type="entry name" value="Thioredoxin-like_sf"/>
</dbReference>
<dbReference type="RefSeq" id="WP_015826884.1">
    <property type="nucleotide sequence ID" value="NC_012982.1"/>
</dbReference>
<keyword evidence="4" id="KW-1185">Reference proteome</keyword>
<dbReference type="SFLD" id="SFLDG01150">
    <property type="entry name" value="Main.1:_Beta-like"/>
    <property type="match status" value="1"/>
</dbReference>
<dbReference type="InterPro" id="IPR040079">
    <property type="entry name" value="Glutathione_S-Trfase"/>
</dbReference>
<dbReference type="STRING" id="582402.Hbal_1040"/>
<gene>
    <name evidence="3" type="ordered locus">Hbal_1040</name>
</gene>